<dbReference type="PATRIC" id="fig|568816.4.peg.499"/>
<feature type="binding site" evidence="9">
    <location>
        <position position="134"/>
    </location>
    <ligand>
        <name>Zn(2+)</name>
        <dbReference type="ChEBI" id="CHEBI:29105"/>
        <note>catalytic</note>
    </ligand>
</feature>
<evidence type="ECO:0000256" key="4">
    <source>
        <dbReference type="ARBA" id="ARBA00022722"/>
    </source>
</evidence>
<evidence type="ECO:0000256" key="6">
    <source>
        <dbReference type="ARBA" id="ARBA00022759"/>
    </source>
</evidence>
<dbReference type="GO" id="GO:0005737">
    <property type="term" value="C:cytoplasm"/>
    <property type="evidence" value="ECO:0007669"/>
    <property type="project" value="UniProtKB-SubCell"/>
</dbReference>
<dbReference type="InterPro" id="IPR002036">
    <property type="entry name" value="YbeY"/>
</dbReference>
<dbReference type="GO" id="GO:0004222">
    <property type="term" value="F:metalloendopeptidase activity"/>
    <property type="evidence" value="ECO:0007669"/>
    <property type="project" value="InterPro"/>
</dbReference>
<evidence type="ECO:0000256" key="9">
    <source>
        <dbReference type="HAMAP-Rule" id="MF_00009"/>
    </source>
</evidence>
<keyword evidence="11" id="KW-1185">Reference proteome</keyword>
<evidence type="ECO:0000256" key="5">
    <source>
        <dbReference type="ARBA" id="ARBA00022723"/>
    </source>
</evidence>
<keyword evidence="9" id="KW-0963">Cytoplasm</keyword>
<keyword evidence="8 9" id="KW-0862">Zinc</keyword>
<dbReference type="InterPro" id="IPR020549">
    <property type="entry name" value="YbeY_CS"/>
</dbReference>
<dbReference type="PANTHER" id="PTHR46986">
    <property type="entry name" value="ENDORIBONUCLEASE YBEY, CHLOROPLASTIC"/>
    <property type="match status" value="1"/>
</dbReference>
<dbReference type="GO" id="GO:0008270">
    <property type="term" value="F:zinc ion binding"/>
    <property type="evidence" value="ECO:0007669"/>
    <property type="project" value="UniProtKB-UniRule"/>
</dbReference>
<keyword evidence="5 9" id="KW-0479">Metal-binding</keyword>
<dbReference type="Gene3D" id="3.40.390.30">
    <property type="entry name" value="Metalloproteases ('zincins'), catalytic domain"/>
    <property type="match status" value="1"/>
</dbReference>
<dbReference type="KEGG" id="ain:Acin_0514"/>
<gene>
    <name evidence="9" type="primary">ybeY</name>
    <name evidence="10" type="ordered locus">Acin_0514</name>
</gene>
<evidence type="ECO:0000256" key="2">
    <source>
        <dbReference type="ARBA" id="ARBA00022517"/>
    </source>
</evidence>
<dbReference type="HAMAP" id="MF_00009">
    <property type="entry name" value="Endoribonucl_YbeY"/>
    <property type="match status" value="1"/>
</dbReference>
<reference evidence="10 11" key="1">
    <citation type="journal article" date="2011" name="J. Bacteriol.">
        <title>Complete genome sequence of Acidaminococcus intestini RYC-MR95, a Gram-negative bacterium from the phylum Firmicutes.</title>
        <authorList>
            <person name="D'Auria G."/>
            <person name="Galan J.C."/>
            <person name="Rodriguez-Alcayna M."/>
            <person name="Moya A."/>
            <person name="Baquero F."/>
            <person name="Latorre A."/>
        </authorList>
    </citation>
    <scope>NUCLEOTIDE SEQUENCE [LARGE SCALE GENOMIC DNA]</scope>
    <source>
        <strain evidence="10 11">RyC-MR95</strain>
    </source>
</reference>
<dbReference type="EC" id="3.1.-.-" evidence="9"/>
<dbReference type="GO" id="GO:0004521">
    <property type="term" value="F:RNA endonuclease activity"/>
    <property type="evidence" value="ECO:0007669"/>
    <property type="project" value="UniProtKB-UniRule"/>
</dbReference>
<feature type="binding site" evidence="9">
    <location>
        <position position="140"/>
    </location>
    <ligand>
        <name>Zn(2+)</name>
        <dbReference type="ChEBI" id="CHEBI:29105"/>
        <note>catalytic</note>
    </ligand>
</feature>
<dbReference type="AlphaFoldDB" id="G4Q3N3"/>
<keyword evidence="7 9" id="KW-0378">Hydrolase</keyword>
<evidence type="ECO:0000256" key="7">
    <source>
        <dbReference type="ARBA" id="ARBA00022801"/>
    </source>
</evidence>
<dbReference type="SUPFAM" id="SSF55486">
    <property type="entry name" value="Metalloproteases ('zincins'), catalytic domain"/>
    <property type="match status" value="1"/>
</dbReference>
<evidence type="ECO:0000256" key="3">
    <source>
        <dbReference type="ARBA" id="ARBA00022552"/>
    </source>
</evidence>
<dbReference type="Proteomes" id="UP000007093">
    <property type="component" value="Chromosome"/>
</dbReference>
<comment type="cofactor">
    <cofactor evidence="9">
        <name>Zn(2+)</name>
        <dbReference type="ChEBI" id="CHEBI:29105"/>
    </cofactor>
    <text evidence="9">Binds 1 zinc ion.</text>
</comment>
<comment type="function">
    <text evidence="9">Single strand-specific metallo-endoribonuclease involved in late-stage 70S ribosome quality control and in maturation of the 3' terminus of the 16S rRNA.</text>
</comment>
<dbReference type="FunCoup" id="G4Q3N3">
    <property type="interactions" value="327"/>
</dbReference>
<dbReference type="NCBIfam" id="TIGR00043">
    <property type="entry name" value="rRNA maturation RNase YbeY"/>
    <property type="match status" value="1"/>
</dbReference>
<comment type="subcellular location">
    <subcellularLocation>
        <location evidence="9">Cytoplasm</location>
    </subcellularLocation>
</comment>
<dbReference type="STRING" id="568816.Acin_0514"/>
<evidence type="ECO:0000256" key="1">
    <source>
        <dbReference type="ARBA" id="ARBA00010875"/>
    </source>
</evidence>
<dbReference type="PROSITE" id="PS01306">
    <property type="entry name" value="UPF0054"/>
    <property type="match status" value="1"/>
</dbReference>
<dbReference type="eggNOG" id="COG0319">
    <property type="taxonomic scope" value="Bacteria"/>
</dbReference>
<feature type="binding site" evidence="9">
    <location>
        <position position="130"/>
    </location>
    <ligand>
        <name>Zn(2+)</name>
        <dbReference type="ChEBI" id="CHEBI:29105"/>
        <note>catalytic</note>
    </ligand>
</feature>
<accession>G4Q3N3</accession>
<sequence length="169" mass="19097">MLKRKEGTAMIVTLENNQEKVSIPEALEADLTKAMNVVAELEALSPQTEVDITLVDDAAIHELNRTYRGIDRPTDVLSFALDEGEEEPEVDDDEIEHLLGDVIISAPTAVRQGEEYGHGLEREMTYLAVHGMLHLLGYDHMEEKDKLIMRKREEEVLRRLDLAEENFGG</sequence>
<evidence type="ECO:0000313" key="11">
    <source>
        <dbReference type="Proteomes" id="UP000007093"/>
    </source>
</evidence>
<keyword evidence="3 9" id="KW-0698">rRNA processing</keyword>
<dbReference type="EMBL" id="CP003058">
    <property type="protein sequence ID" value="AEQ21756.1"/>
    <property type="molecule type" value="Genomic_DNA"/>
</dbReference>
<dbReference type="InParanoid" id="G4Q3N3"/>
<comment type="similarity">
    <text evidence="1 9">Belongs to the endoribonuclease YbeY family.</text>
</comment>
<evidence type="ECO:0000256" key="8">
    <source>
        <dbReference type="ARBA" id="ARBA00022833"/>
    </source>
</evidence>
<dbReference type="Pfam" id="PF02130">
    <property type="entry name" value="YbeY"/>
    <property type="match status" value="1"/>
</dbReference>
<evidence type="ECO:0000313" key="10">
    <source>
        <dbReference type="EMBL" id="AEQ21756.1"/>
    </source>
</evidence>
<dbReference type="GO" id="GO:0006364">
    <property type="term" value="P:rRNA processing"/>
    <property type="evidence" value="ECO:0007669"/>
    <property type="project" value="UniProtKB-UniRule"/>
</dbReference>
<keyword evidence="4 9" id="KW-0540">Nuclease</keyword>
<keyword evidence="2 9" id="KW-0690">Ribosome biogenesis</keyword>
<dbReference type="HOGENOM" id="CLU_106710_3_0_9"/>
<name>G4Q3N3_ACIIR</name>
<dbReference type="PANTHER" id="PTHR46986:SF1">
    <property type="entry name" value="ENDORIBONUCLEASE YBEY, CHLOROPLASTIC"/>
    <property type="match status" value="1"/>
</dbReference>
<proteinExistence type="inferred from homology"/>
<dbReference type="InterPro" id="IPR023091">
    <property type="entry name" value="MetalPrtase_cat_dom_sf_prd"/>
</dbReference>
<organism evidence="10 11">
    <name type="scientific">Acidaminococcus intestini (strain RyC-MR95)</name>
    <dbReference type="NCBI Taxonomy" id="568816"/>
    <lineage>
        <taxon>Bacteria</taxon>
        <taxon>Bacillati</taxon>
        <taxon>Bacillota</taxon>
        <taxon>Negativicutes</taxon>
        <taxon>Acidaminococcales</taxon>
        <taxon>Acidaminococcaceae</taxon>
        <taxon>Acidaminococcus</taxon>
    </lineage>
</organism>
<keyword evidence="6 9" id="KW-0255">Endonuclease</keyword>
<protein>
    <recommendedName>
        <fullName evidence="9">Endoribonuclease YbeY</fullName>
        <ecNumber evidence="9">3.1.-.-</ecNumber>
    </recommendedName>
</protein>